<organism evidence="2 3">
    <name type="scientific">Parashewanella spongiae</name>
    <dbReference type="NCBI Taxonomy" id="342950"/>
    <lineage>
        <taxon>Bacteria</taxon>
        <taxon>Pseudomonadati</taxon>
        <taxon>Pseudomonadota</taxon>
        <taxon>Gammaproteobacteria</taxon>
        <taxon>Alteromonadales</taxon>
        <taxon>Shewanellaceae</taxon>
        <taxon>Parashewanella</taxon>
    </lineage>
</organism>
<feature type="domain" description="RING-type" evidence="1">
    <location>
        <begin position="33"/>
        <end position="85"/>
    </location>
</feature>
<dbReference type="Gene3D" id="3.30.40.10">
    <property type="entry name" value="Zinc/RING finger domain, C3HC4 (zinc finger)"/>
    <property type="match status" value="1"/>
</dbReference>
<dbReference type="SUPFAM" id="SSF57850">
    <property type="entry name" value="RING/U-box"/>
    <property type="match status" value="1"/>
</dbReference>
<reference evidence="2 3" key="1">
    <citation type="submission" date="2018-09" db="EMBL/GenBank/DDBJ databases">
        <title>Phylogeny of the Shewanellaceae, and recommendation for two new genera, Pseudoshewanella and Parashewanella.</title>
        <authorList>
            <person name="Wang G."/>
        </authorList>
    </citation>
    <scope>NUCLEOTIDE SEQUENCE [LARGE SCALE GENOMIC DNA]</scope>
    <source>
        <strain evidence="2 3">KCTC 22492</strain>
    </source>
</reference>
<evidence type="ECO:0000259" key="1">
    <source>
        <dbReference type="PROSITE" id="PS50089"/>
    </source>
</evidence>
<dbReference type="OrthoDB" id="10017770at2"/>
<dbReference type="EMBL" id="QYYH01000265">
    <property type="protein sequence ID" value="RJY01561.1"/>
    <property type="molecule type" value="Genomic_DNA"/>
</dbReference>
<sequence length="295" mass="32786">MAAIQVFSPATNSFVSGEVTPKDIESLKKQPKCPICLGAFKNKAYQITKTNPCPKNHYFHLFCLQEYAKSTLEFNDKSFTCTVCKTDILKMGNALEVLSINPSKDLDKATQWLLLGKKQLKKARTNPDLITDAINLLKMSLTVGCSEAKPFLAEADFLGGKQCLEKARTDPSWIEGAVTLLRRSFNAGYSNAKPLWAEADFLDGKHCLEKAHTDPNWIDAAVHILKRSLDAGYIKAKPLLAEAKFLDGKQCLEKARTDPLWIEAAVDILTYSFDGGYIEAKSFLTEANLLKEKKS</sequence>
<dbReference type="AlphaFoldDB" id="A0A3A6SWJ1"/>
<dbReference type="CDD" id="cd16448">
    <property type="entry name" value="RING-H2"/>
    <property type="match status" value="1"/>
</dbReference>
<accession>A0A3A6SWJ1</accession>
<dbReference type="Proteomes" id="UP000273022">
    <property type="component" value="Unassembled WGS sequence"/>
</dbReference>
<gene>
    <name evidence="2" type="ORF">D5R81_19935</name>
</gene>
<protein>
    <submittedName>
        <fullName evidence="2">E3 ubiquitin-protein ligase</fullName>
    </submittedName>
</protein>
<dbReference type="RefSeq" id="WP_121855299.1">
    <property type="nucleotide sequence ID" value="NZ_CP037952.1"/>
</dbReference>
<comment type="caution">
    <text evidence="2">The sequence shown here is derived from an EMBL/GenBank/DDBJ whole genome shotgun (WGS) entry which is preliminary data.</text>
</comment>
<evidence type="ECO:0000313" key="3">
    <source>
        <dbReference type="Proteomes" id="UP000273022"/>
    </source>
</evidence>
<name>A0A3A6SWJ1_9GAMM</name>
<proteinExistence type="predicted"/>
<evidence type="ECO:0000313" key="2">
    <source>
        <dbReference type="EMBL" id="RJY01561.1"/>
    </source>
</evidence>
<dbReference type="PROSITE" id="PS50089">
    <property type="entry name" value="ZF_RING_2"/>
    <property type="match status" value="1"/>
</dbReference>
<keyword evidence="3" id="KW-1185">Reference proteome</keyword>
<dbReference type="InterPro" id="IPR013083">
    <property type="entry name" value="Znf_RING/FYVE/PHD"/>
</dbReference>
<dbReference type="InterPro" id="IPR001841">
    <property type="entry name" value="Znf_RING"/>
</dbReference>